<evidence type="ECO:0000313" key="2">
    <source>
        <dbReference type="EMBL" id="KCZ57368.1"/>
    </source>
</evidence>
<dbReference type="PATRIC" id="fig|1280946.3.peg.227"/>
<reference evidence="2 3" key="1">
    <citation type="journal article" date="2014" name="Antonie Van Leeuwenhoek">
        <title>Hyphomonas beringensis sp. nov. and Hyphomonas chukchiensis sp. nov., isolated from surface seawater of the Bering Sea and Chukchi Sea.</title>
        <authorList>
            <person name="Li C."/>
            <person name="Lai Q."/>
            <person name="Li G."/>
            <person name="Dong C."/>
            <person name="Wang J."/>
            <person name="Liao Y."/>
            <person name="Shao Z."/>
        </authorList>
    </citation>
    <scope>NUCLEOTIDE SEQUENCE [LARGE SCALE GENOMIC DNA]</scope>
    <source>
        <strain evidence="2 3">25B14_1</strain>
    </source>
</reference>
<feature type="transmembrane region" description="Helical" evidence="1">
    <location>
        <begin position="336"/>
        <end position="358"/>
    </location>
</feature>
<comment type="caution">
    <text evidence="2">The sequence shown here is derived from an EMBL/GenBank/DDBJ whole genome shotgun (WGS) entry which is preliminary data.</text>
</comment>
<dbReference type="Proteomes" id="UP000027037">
    <property type="component" value="Unassembled WGS sequence"/>
</dbReference>
<feature type="transmembrane region" description="Helical" evidence="1">
    <location>
        <begin position="458"/>
        <end position="480"/>
    </location>
</feature>
<dbReference type="PANTHER" id="PTHR34219">
    <property type="entry name" value="IRON-REGULATED INNER MEMBRANE PROTEIN-RELATED"/>
    <property type="match status" value="1"/>
</dbReference>
<feature type="transmembrane region" description="Helical" evidence="1">
    <location>
        <begin position="370"/>
        <end position="391"/>
    </location>
</feature>
<feature type="transmembrane region" description="Helical" evidence="1">
    <location>
        <begin position="136"/>
        <end position="159"/>
    </location>
</feature>
<protein>
    <recommendedName>
        <fullName evidence="4">PepSY domain-containing protein</fullName>
    </recommendedName>
</protein>
<dbReference type="Pfam" id="PF03929">
    <property type="entry name" value="PepSY_TM"/>
    <property type="match status" value="1"/>
</dbReference>
<dbReference type="PANTHER" id="PTHR34219:SF3">
    <property type="entry name" value="BLL7967 PROTEIN"/>
    <property type="match status" value="1"/>
</dbReference>
<sequence>MPNWPKLPPRLVQKALSAHLLLGLALSALLYIVSITGVVATFAHELRIWETPASPVMHSVSAEDIDRALDNVLESSTPLPSRINLYLPTDETPHFRLMADRAEIVLDAEGNAQNSPQSPWTDFVVGLHHQLNLPRILGLAVVGLVGMLMLASIMSGFLAHPKILRDAFIFRVSGSKRLQQADIHNRLSVWTSPFHIAIAFSGAVLGLCTIVAVAIAPLEYGGNSGAVFQTIFGNGPAGASSGSTHAASQAFSWFRSEHPDLEPDMISLSSPGTDHQTIQILARHPRRLISGEYYYFSGDGTFTGSAHVSDGFIGQQLMSSMYRLHFGTFGGLTIKWIYALLGLFLSVIVATGMNIYFMKRQAAGRSAPKLEALWASIVWGAPASIACGFLLEQLWPDFGNLLVMQFWLLLCMISLATISGWLARPAFRLRLLTFAAISVGVGQHLAQNYHHLGKSPSLMTSGTLLAVAVCFLAPELVGLFGRILHARNLPDV</sequence>
<keyword evidence="3" id="KW-1185">Reference proteome</keyword>
<gene>
    <name evidence="2" type="ORF">HY29_01175</name>
</gene>
<feature type="transmembrane region" description="Helical" evidence="1">
    <location>
        <begin position="429"/>
        <end position="446"/>
    </location>
</feature>
<organism evidence="2 3">
    <name type="scientific">Hyphomonas beringensis</name>
    <dbReference type="NCBI Taxonomy" id="1280946"/>
    <lineage>
        <taxon>Bacteria</taxon>
        <taxon>Pseudomonadati</taxon>
        <taxon>Pseudomonadota</taxon>
        <taxon>Alphaproteobacteria</taxon>
        <taxon>Hyphomonadales</taxon>
        <taxon>Hyphomonadaceae</taxon>
        <taxon>Hyphomonas</taxon>
    </lineage>
</organism>
<name>A0A062UI24_9PROT</name>
<feature type="transmembrane region" description="Helical" evidence="1">
    <location>
        <begin position="403"/>
        <end position="422"/>
    </location>
</feature>
<accession>A0A062UI24</accession>
<evidence type="ECO:0000313" key="3">
    <source>
        <dbReference type="Proteomes" id="UP000027037"/>
    </source>
</evidence>
<keyword evidence="1" id="KW-0472">Membrane</keyword>
<evidence type="ECO:0008006" key="4">
    <source>
        <dbReference type="Google" id="ProtNLM"/>
    </source>
</evidence>
<dbReference type="STRING" id="1280946.HY29_01175"/>
<keyword evidence="1" id="KW-1133">Transmembrane helix</keyword>
<keyword evidence="1" id="KW-0812">Transmembrane</keyword>
<proteinExistence type="predicted"/>
<feature type="transmembrane region" description="Helical" evidence="1">
    <location>
        <begin position="194"/>
        <end position="216"/>
    </location>
</feature>
<dbReference type="RefSeq" id="WP_051600991.1">
    <property type="nucleotide sequence ID" value="NZ_AWFF01000001.1"/>
</dbReference>
<dbReference type="eggNOG" id="COG3182">
    <property type="taxonomic scope" value="Bacteria"/>
</dbReference>
<dbReference type="InterPro" id="IPR005625">
    <property type="entry name" value="PepSY-ass_TM"/>
</dbReference>
<dbReference type="AlphaFoldDB" id="A0A062UI24"/>
<dbReference type="EMBL" id="AWFF01000001">
    <property type="protein sequence ID" value="KCZ57368.1"/>
    <property type="molecule type" value="Genomic_DNA"/>
</dbReference>
<dbReference type="OrthoDB" id="9776609at2"/>
<evidence type="ECO:0000256" key="1">
    <source>
        <dbReference type="SAM" id="Phobius"/>
    </source>
</evidence>
<feature type="transmembrane region" description="Helical" evidence="1">
    <location>
        <begin position="20"/>
        <end position="43"/>
    </location>
</feature>